<dbReference type="Proteomes" id="UP001139648">
    <property type="component" value="Unassembled WGS sequence"/>
</dbReference>
<dbReference type="AlphaFoldDB" id="A0A9X2GF94"/>
<sequence>MAETFVGGGRTDAGRLRYDPYGACAQHLNDSTGHLRENAGSISTRVIAPESFQYLKNISDPILNDPAAVAPRARPACRTAPSPSRSPPAA</sequence>
<reference evidence="1" key="1">
    <citation type="submission" date="2022-06" db="EMBL/GenBank/DDBJ databases">
        <title>Sequencing the genomes of 1000 actinobacteria strains.</title>
        <authorList>
            <person name="Klenk H.-P."/>
        </authorList>
    </citation>
    <scope>NUCLEOTIDE SEQUENCE</scope>
    <source>
        <strain evidence="1">DSM 46694</strain>
    </source>
</reference>
<proteinExistence type="predicted"/>
<dbReference type="Gene3D" id="3.20.20.80">
    <property type="entry name" value="Glycosidases"/>
    <property type="match status" value="1"/>
</dbReference>
<dbReference type="EMBL" id="JAMZEB010000002">
    <property type="protein sequence ID" value="MCP2356600.1"/>
    <property type="molecule type" value="Genomic_DNA"/>
</dbReference>
<dbReference type="GO" id="GO:0016787">
    <property type="term" value="F:hydrolase activity"/>
    <property type="evidence" value="ECO:0007669"/>
    <property type="project" value="UniProtKB-KW"/>
</dbReference>
<dbReference type="RefSeq" id="WP_276082947.1">
    <property type="nucleotide sequence ID" value="NZ_BAABKA010000100.1"/>
</dbReference>
<protein>
    <submittedName>
        <fullName evidence="1">O-glycosyl hydrolase</fullName>
    </submittedName>
</protein>
<name>A0A9X2GF94_9ACTN</name>
<comment type="caution">
    <text evidence="1">The sequence shown here is derived from an EMBL/GenBank/DDBJ whole genome shotgun (WGS) entry which is preliminary data.</text>
</comment>
<keyword evidence="1" id="KW-0378">Hydrolase</keyword>
<organism evidence="1 2">
    <name type="scientific">Nonomuraea thailandensis</name>
    <dbReference type="NCBI Taxonomy" id="1188745"/>
    <lineage>
        <taxon>Bacteria</taxon>
        <taxon>Bacillati</taxon>
        <taxon>Actinomycetota</taxon>
        <taxon>Actinomycetes</taxon>
        <taxon>Streptosporangiales</taxon>
        <taxon>Streptosporangiaceae</taxon>
        <taxon>Nonomuraea</taxon>
    </lineage>
</organism>
<accession>A0A9X2GF94</accession>
<gene>
    <name evidence="1" type="ORF">HD597_003620</name>
</gene>
<keyword evidence="2" id="KW-1185">Reference proteome</keyword>
<evidence type="ECO:0000313" key="2">
    <source>
        <dbReference type="Proteomes" id="UP001139648"/>
    </source>
</evidence>
<evidence type="ECO:0000313" key="1">
    <source>
        <dbReference type="EMBL" id="MCP2356600.1"/>
    </source>
</evidence>